<evidence type="ECO:0008006" key="5">
    <source>
        <dbReference type="Google" id="ProtNLM"/>
    </source>
</evidence>
<dbReference type="OrthoDB" id="10267474at2759"/>
<dbReference type="GO" id="GO:1990114">
    <property type="term" value="P:RNA polymerase II core complex assembly"/>
    <property type="evidence" value="ECO:0007669"/>
    <property type="project" value="TreeGrafter"/>
</dbReference>
<dbReference type="InterPro" id="IPR009053">
    <property type="entry name" value="Prefoldin"/>
</dbReference>
<dbReference type="InterPro" id="IPR004127">
    <property type="entry name" value="Prefoldin_subunit_alpha"/>
</dbReference>
<evidence type="ECO:0000313" key="4">
    <source>
        <dbReference type="Proteomes" id="UP000024635"/>
    </source>
</evidence>
<dbReference type="AlphaFoldDB" id="A0A016TIW6"/>
<dbReference type="CDD" id="cd23157">
    <property type="entry name" value="Prefoldin_5"/>
    <property type="match status" value="1"/>
</dbReference>
<reference evidence="4" key="1">
    <citation type="journal article" date="2015" name="Nat. Genet.">
        <title>The genome and transcriptome of the zoonotic hookworm Ancylostoma ceylanicum identify infection-specific gene families.</title>
        <authorList>
            <person name="Schwarz E.M."/>
            <person name="Hu Y."/>
            <person name="Antoshechkin I."/>
            <person name="Miller M.M."/>
            <person name="Sternberg P.W."/>
            <person name="Aroian R.V."/>
        </authorList>
    </citation>
    <scope>NUCLEOTIDE SEQUENCE</scope>
    <source>
        <strain evidence="4">HY135</strain>
    </source>
</reference>
<dbReference type="InterPro" id="IPR011599">
    <property type="entry name" value="PFD_alpha_archaea"/>
</dbReference>
<dbReference type="GO" id="GO:0051082">
    <property type="term" value="F:unfolded protein binding"/>
    <property type="evidence" value="ECO:0007669"/>
    <property type="project" value="InterPro"/>
</dbReference>
<organism evidence="3 4">
    <name type="scientific">Ancylostoma ceylanicum</name>
    <dbReference type="NCBI Taxonomy" id="53326"/>
    <lineage>
        <taxon>Eukaryota</taxon>
        <taxon>Metazoa</taxon>
        <taxon>Ecdysozoa</taxon>
        <taxon>Nematoda</taxon>
        <taxon>Chromadorea</taxon>
        <taxon>Rhabditida</taxon>
        <taxon>Rhabditina</taxon>
        <taxon>Rhabditomorpha</taxon>
        <taxon>Strongyloidea</taxon>
        <taxon>Ancylostomatidae</taxon>
        <taxon>Ancylostomatinae</taxon>
        <taxon>Ancylostoma</taxon>
    </lineage>
</organism>
<dbReference type="GO" id="GO:1990115">
    <property type="term" value="P:RNA polymerase III assembly"/>
    <property type="evidence" value="ECO:0007669"/>
    <property type="project" value="TreeGrafter"/>
</dbReference>
<dbReference type="Proteomes" id="UP000024635">
    <property type="component" value="Unassembled WGS sequence"/>
</dbReference>
<comment type="caution">
    <text evidence="3">The sequence shown here is derived from an EMBL/GenBank/DDBJ whole genome shotgun (WGS) entry which is preliminary data.</text>
</comment>
<dbReference type="EMBL" id="JARK01001434">
    <property type="protein sequence ID" value="EYC02666.1"/>
    <property type="molecule type" value="Genomic_DNA"/>
</dbReference>
<dbReference type="GO" id="GO:1990113">
    <property type="term" value="P:RNA polymerase I assembly"/>
    <property type="evidence" value="ECO:0007669"/>
    <property type="project" value="TreeGrafter"/>
</dbReference>
<evidence type="ECO:0000256" key="2">
    <source>
        <dbReference type="ARBA" id="ARBA00011695"/>
    </source>
</evidence>
<dbReference type="PANTHER" id="PTHR12674:SF2">
    <property type="entry name" value="PREFOLDIN SUBUNIT 5"/>
    <property type="match status" value="1"/>
</dbReference>
<dbReference type="SUPFAM" id="SSF46579">
    <property type="entry name" value="Prefoldin"/>
    <property type="match status" value="1"/>
</dbReference>
<dbReference type="GO" id="GO:0005737">
    <property type="term" value="C:cytoplasm"/>
    <property type="evidence" value="ECO:0007669"/>
    <property type="project" value="TreeGrafter"/>
</dbReference>
<dbReference type="STRING" id="53326.A0A016TIW6"/>
<name>A0A016TIW6_9BILA</name>
<dbReference type="Gene3D" id="1.10.287.370">
    <property type="match status" value="1"/>
</dbReference>
<comment type="subunit">
    <text evidence="2">Heterohexamer of two PFD-alpha type and four PFD-beta type subunits.</text>
</comment>
<dbReference type="NCBIfam" id="TIGR00293">
    <property type="entry name" value="prefoldin subunit alpha"/>
    <property type="match status" value="1"/>
</dbReference>
<comment type="similarity">
    <text evidence="1">Belongs to the prefoldin subunit alpha family.</text>
</comment>
<sequence length="182" mass="20406">MATSTMYPSPVRSMNTTLFSYLGLVMTESGDAKPSGVPIAELDIEQISALQRQVEQELGFFQESANQLKALIRKNDQSIASMEVLKTATPGHTALIPLSESMYIRAELNDPSRMLVEMGTGYFAEISREKAGEFFERKKKYITQQVETIEKIIGDKKRTRNIISETLQSKIQAQLAQMPLPK</sequence>
<dbReference type="GO" id="GO:0016272">
    <property type="term" value="C:prefoldin complex"/>
    <property type="evidence" value="ECO:0007669"/>
    <property type="project" value="InterPro"/>
</dbReference>
<evidence type="ECO:0000313" key="3">
    <source>
        <dbReference type="EMBL" id="EYC02666.1"/>
    </source>
</evidence>
<evidence type="ECO:0000256" key="1">
    <source>
        <dbReference type="ARBA" id="ARBA00010048"/>
    </source>
</evidence>
<dbReference type="GO" id="GO:0006457">
    <property type="term" value="P:protein folding"/>
    <property type="evidence" value="ECO:0007669"/>
    <property type="project" value="InterPro"/>
</dbReference>
<keyword evidence="4" id="KW-1185">Reference proteome</keyword>
<protein>
    <recommendedName>
        <fullName evidence="5">Prefoldin, alpha subunit</fullName>
    </recommendedName>
</protein>
<dbReference type="Pfam" id="PF02996">
    <property type="entry name" value="Prefoldin"/>
    <property type="match status" value="1"/>
</dbReference>
<gene>
    <name evidence="3" type="primary">Acey_s0098.g3062</name>
    <name evidence="3" type="synonym">Acey-pfd-5</name>
    <name evidence="3" type="ORF">Y032_0098g3062</name>
</gene>
<dbReference type="PANTHER" id="PTHR12674">
    <property type="entry name" value="PREFOLDIN SUBUNIT 5"/>
    <property type="match status" value="1"/>
</dbReference>
<accession>A0A016TIW6</accession>
<proteinExistence type="inferred from homology"/>